<protein>
    <submittedName>
        <fullName evidence="6">CRE-HSR-9 protein</fullName>
    </submittedName>
</protein>
<keyword evidence="7" id="KW-1185">Reference proteome</keyword>
<feature type="compositionally biased region" description="Basic and acidic residues" evidence="4">
    <location>
        <begin position="51"/>
        <end position="62"/>
    </location>
</feature>
<feature type="compositionally biased region" description="Acidic residues" evidence="4">
    <location>
        <begin position="512"/>
        <end position="527"/>
    </location>
</feature>
<dbReference type="InterPro" id="IPR047252">
    <property type="entry name" value="TP53BP1-like"/>
</dbReference>
<dbReference type="SUPFAM" id="SSF52113">
    <property type="entry name" value="BRCT domain"/>
    <property type="match status" value="2"/>
</dbReference>
<evidence type="ECO:0000313" key="6">
    <source>
        <dbReference type="EMBL" id="EFO90681.1"/>
    </source>
</evidence>
<feature type="compositionally biased region" description="Polar residues" evidence="4">
    <location>
        <begin position="26"/>
        <end position="48"/>
    </location>
</feature>
<dbReference type="EMBL" id="DS268423">
    <property type="protein sequence ID" value="EFO90681.1"/>
    <property type="molecule type" value="Genomic_DNA"/>
</dbReference>
<dbReference type="CDD" id="cd17724">
    <property type="entry name" value="BRCT_p53bp1_rpt2"/>
    <property type="match status" value="1"/>
</dbReference>
<dbReference type="PANTHER" id="PTHR15321">
    <property type="entry name" value="TUMOR SUPPRESSOR P53-BINDING PROTEIN 1"/>
    <property type="match status" value="1"/>
</dbReference>
<feature type="region of interest" description="Disordered" evidence="4">
    <location>
        <begin position="750"/>
        <end position="847"/>
    </location>
</feature>
<accession>E3M3T1</accession>
<evidence type="ECO:0000256" key="1">
    <source>
        <dbReference type="ARBA" id="ARBA00004123"/>
    </source>
</evidence>
<keyword evidence="2" id="KW-0227">DNA damage</keyword>
<dbReference type="PANTHER" id="PTHR15321:SF3">
    <property type="entry name" value="TP53-BINDING PROTEIN 1"/>
    <property type="match status" value="1"/>
</dbReference>
<feature type="compositionally biased region" description="Acidic residues" evidence="4">
    <location>
        <begin position="566"/>
        <end position="587"/>
    </location>
</feature>
<feature type="compositionally biased region" description="Basic and acidic residues" evidence="4">
    <location>
        <begin position="696"/>
        <end position="715"/>
    </location>
</feature>
<feature type="compositionally biased region" description="Low complexity" evidence="4">
    <location>
        <begin position="812"/>
        <end position="822"/>
    </location>
</feature>
<dbReference type="InterPro" id="IPR056492">
    <property type="entry name" value="SH3_Hsr9"/>
</dbReference>
<gene>
    <name evidence="6" type="primary">Cre-hsr-9</name>
    <name evidence="6" type="ORF">CRE_08011</name>
</gene>
<dbReference type="Proteomes" id="UP000008281">
    <property type="component" value="Unassembled WGS sequence"/>
</dbReference>
<dbReference type="HOGENOM" id="CLU_277883_0_0_1"/>
<feature type="compositionally biased region" description="Low complexity" evidence="4">
    <location>
        <begin position="378"/>
        <end position="402"/>
    </location>
</feature>
<dbReference type="Pfam" id="PF18428">
    <property type="entry name" value="BRCT_3"/>
    <property type="match status" value="1"/>
</dbReference>
<dbReference type="Pfam" id="PF24680">
    <property type="entry name" value="SH3_Hsr9"/>
    <property type="match status" value="1"/>
</dbReference>
<dbReference type="GO" id="GO:0045944">
    <property type="term" value="P:positive regulation of transcription by RNA polymerase II"/>
    <property type="evidence" value="ECO:0007669"/>
    <property type="project" value="TreeGrafter"/>
</dbReference>
<dbReference type="OMA" id="EHHPEPL"/>
<keyword evidence="3" id="KW-0539">Nucleus</keyword>
<feature type="compositionally biased region" description="Polar residues" evidence="4">
    <location>
        <begin position="266"/>
        <end position="284"/>
    </location>
</feature>
<dbReference type="InterPro" id="IPR001357">
    <property type="entry name" value="BRCT_dom"/>
</dbReference>
<dbReference type="Pfam" id="PF00533">
    <property type="entry name" value="BRCT"/>
    <property type="match status" value="1"/>
</dbReference>
<evidence type="ECO:0000256" key="3">
    <source>
        <dbReference type="ARBA" id="ARBA00023242"/>
    </source>
</evidence>
<feature type="compositionally biased region" description="Acidic residues" evidence="4">
    <location>
        <begin position="158"/>
        <end position="170"/>
    </location>
</feature>
<sequence length="1301" mass="142639">MVVETCIHIACAATQHATRDAPNGTGLPTTTSVLDKSRSLFGNSSTVLSKPAKETTPDRNEGEPSVGTEPSVTMEKQEHAGDTTSIEGTERVSAGAASTADDESMDTTEPQEPPKPDSVDEVEESFEKKTISMDTSDAAENNKEDEVEEKEQNKDEEKVDEEEGNVDADTEVEKMEVEGEEEEDDEEEEVPKKKAKVSCYISENVPTLNKLFQRTAVSDEDEEDRTDEQSGEASSGDQVLSSESNSQASPVKASGASSPAPLQERSPASSQKVVAEQSNGASTEQAEESDEAPEDAPVEEEEEEVEAASETVPTEDQEDVDTAETVPAEDEVTDEPEATAPAEVEEGDETAEGQETADEDNEAAETDGEMTIAEEEPTSSTRSGRSKRTSTAAPTPTSTATPRRGRGRQSTVKTPAEDTKKDATPARRGRSSRGAEKKEEQVAQEEPEEQEEEVQEEVPEETPKRGRGRRSVAVKPQEVVEVAEEEAEVEQVEEETPKRKGRGRRSAPTKEEVEEVAEEAPEVEDAEKETPKRGRGRRSVQTPSSSASSAPRSARGRGRKTKVEAQVDEEPVVEEEEQEVEEQEANDTTEKPKTPRGRKSAAKPEVEEEEAPETPDDKDVPTSSRRSARSTRGIAKPHPTTPAVTNKRTPARGRKKEESVTEETIEEVDEPVETPPAKRGRGGASKSGPSPSKKSGGHDPYDMDTEMEHHPEPLKRIHVSFGMEVQNFGTVKYASSGAESKYAKFESIAESRIGDLQSSSSSSSSNNRRSLADMTPGKEKPKSRGTPGTGRKPRAKKEETHQNDVEMEEATPAEPSAAPTPSGRGRKRKSEASEQTSPPVKREQHVELKELDCEEQLRVDHPQDDNEPHAPGARVYAIYQKAFYPAVILSERDGLGRYKIQFISDKLVKDVPNSGIIPLRVLTIGKTAIYNEEDVRLEATPNDISAAEWAKGKVKISTLDDEGDPTDDMKTVEWKDISFDQSEWRDYIKNLDQNATAIVTSNITTIAEASRARKPVPAPQKPKPKPPARKKKEEEVVESRGASMTPADEDEDRVLPMKEEAIGKNIFAGKVFMLTSANRSGLQNVSSMFKKKNLMTFINENGGVVTEQLSDHHADLEPLLISDTYYRTHKYLAALARGIPCVSNQWLQACGEEGECLDYENYILPAGASIFENDTDMPAPKNPSELLKGKAIYVHSTHTARENTQVGPGGTFIEIWKPILEMLGATVIECDWATLDEIELKFDVALVDGTFREEVMSYADKIGAGKVTSEWVIQTIILGKAPDPTAHSKFDPYRLHHRAHH</sequence>
<dbReference type="GO" id="GO:0005634">
    <property type="term" value="C:nucleus"/>
    <property type="evidence" value="ECO:0007669"/>
    <property type="project" value="UniProtKB-SubCell"/>
</dbReference>
<dbReference type="Gene3D" id="3.40.50.10190">
    <property type="entry name" value="BRCT domain"/>
    <property type="match status" value="2"/>
</dbReference>
<feature type="compositionally biased region" description="Acidic residues" evidence="4">
    <location>
        <begin position="660"/>
        <end position="672"/>
    </location>
</feature>
<feature type="compositionally biased region" description="Low complexity" evidence="4">
    <location>
        <begin position="684"/>
        <end position="694"/>
    </location>
</feature>
<dbReference type="GO" id="GO:0000077">
    <property type="term" value="P:DNA damage checkpoint signaling"/>
    <property type="evidence" value="ECO:0007669"/>
    <property type="project" value="TreeGrafter"/>
</dbReference>
<evidence type="ECO:0000259" key="5">
    <source>
        <dbReference type="PROSITE" id="PS50172"/>
    </source>
</evidence>
<dbReference type="InParanoid" id="E3M3T1"/>
<feature type="compositionally biased region" description="Acidic residues" evidence="4">
    <location>
        <begin position="285"/>
        <end position="377"/>
    </location>
</feature>
<feature type="compositionally biased region" description="Low complexity" evidence="4">
    <location>
        <begin position="543"/>
        <end position="553"/>
    </location>
</feature>
<organism evidence="7">
    <name type="scientific">Caenorhabditis remanei</name>
    <name type="common">Caenorhabditis vulgaris</name>
    <dbReference type="NCBI Taxonomy" id="31234"/>
    <lineage>
        <taxon>Eukaryota</taxon>
        <taxon>Metazoa</taxon>
        <taxon>Ecdysozoa</taxon>
        <taxon>Nematoda</taxon>
        <taxon>Chromadorea</taxon>
        <taxon>Rhabditida</taxon>
        <taxon>Rhabditina</taxon>
        <taxon>Rhabditomorpha</taxon>
        <taxon>Rhabditoidea</taxon>
        <taxon>Rhabditidae</taxon>
        <taxon>Peloderinae</taxon>
        <taxon>Caenorhabditis</taxon>
    </lineage>
</organism>
<dbReference type="InterPro" id="IPR047249">
    <property type="entry name" value="BRCT_p53bp1-like_rpt1"/>
</dbReference>
<feature type="compositionally biased region" description="Polar residues" evidence="4">
    <location>
        <begin position="204"/>
        <end position="216"/>
    </location>
</feature>
<dbReference type="SMART" id="SM00292">
    <property type="entry name" value="BRCT"/>
    <property type="match status" value="1"/>
</dbReference>
<dbReference type="STRING" id="31234.E3M3T1"/>
<dbReference type="FunCoup" id="E3M3T1">
    <property type="interactions" value="843"/>
</dbReference>
<feature type="compositionally biased region" description="Acidic residues" evidence="4">
    <location>
        <begin position="481"/>
        <end position="494"/>
    </location>
</feature>
<feature type="compositionally biased region" description="Polar residues" evidence="4">
    <location>
        <begin position="231"/>
        <end position="249"/>
    </location>
</feature>
<dbReference type="OrthoDB" id="129353at2759"/>
<feature type="compositionally biased region" description="Basic and acidic residues" evidence="4">
    <location>
        <begin position="140"/>
        <end position="157"/>
    </location>
</feature>
<feature type="compositionally biased region" description="Low complexity" evidence="4">
    <location>
        <begin position="758"/>
        <end position="769"/>
    </location>
</feature>
<feature type="compositionally biased region" description="Basic and acidic residues" evidence="4">
    <location>
        <begin position="415"/>
        <end position="425"/>
    </location>
</feature>
<dbReference type="CDD" id="cd17745">
    <property type="entry name" value="BRCT_p53bp1_rpt1"/>
    <property type="match status" value="1"/>
</dbReference>
<reference evidence="6" key="1">
    <citation type="submission" date="2007-07" db="EMBL/GenBank/DDBJ databases">
        <title>PCAP assembly of the Caenorhabditis remanei genome.</title>
        <authorList>
            <consortium name="The Caenorhabditis remanei Sequencing Consortium"/>
            <person name="Wilson R.K."/>
        </authorList>
    </citation>
    <scope>NUCLEOTIDE SEQUENCE [LARGE SCALE GENOMIC DNA]</scope>
    <source>
        <strain evidence="6">PB4641</strain>
    </source>
</reference>
<dbReference type="GO" id="GO:0042393">
    <property type="term" value="F:histone binding"/>
    <property type="evidence" value="ECO:0007669"/>
    <property type="project" value="TreeGrafter"/>
</dbReference>
<evidence type="ECO:0000256" key="2">
    <source>
        <dbReference type="ARBA" id="ARBA00022763"/>
    </source>
</evidence>
<proteinExistence type="predicted"/>
<feature type="domain" description="BRCT" evidence="5">
    <location>
        <begin position="1062"/>
        <end position="1164"/>
    </location>
</feature>
<dbReference type="InterPro" id="IPR036420">
    <property type="entry name" value="BRCT_dom_sf"/>
</dbReference>
<dbReference type="PROSITE" id="PS50172">
    <property type="entry name" value="BRCT"/>
    <property type="match status" value="1"/>
</dbReference>
<feature type="compositionally biased region" description="Acidic residues" evidence="4">
    <location>
        <begin position="442"/>
        <end position="460"/>
    </location>
</feature>
<name>E3M3T1_CAERE</name>
<feature type="compositionally biased region" description="Acidic residues" evidence="4">
    <location>
        <begin position="178"/>
        <end position="189"/>
    </location>
</feature>
<evidence type="ECO:0000256" key="4">
    <source>
        <dbReference type="SAM" id="MobiDB-lite"/>
    </source>
</evidence>
<evidence type="ECO:0000313" key="7">
    <source>
        <dbReference type="Proteomes" id="UP000008281"/>
    </source>
</evidence>
<feature type="compositionally biased region" description="Acidic residues" evidence="4">
    <location>
        <begin position="218"/>
        <end position="230"/>
    </location>
</feature>
<dbReference type="eggNOG" id="KOG3548">
    <property type="taxonomic scope" value="Eukaryota"/>
</dbReference>
<comment type="subcellular location">
    <subcellularLocation>
        <location evidence="1">Nucleus</location>
    </subcellularLocation>
</comment>
<dbReference type="InterPro" id="IPR047250">
    <property type="entry name" value="BRCT_p53bp1-like_rpt2"/>
</dbReference>
<feature type="region of interest" description="Disordered" evidence="4">
    <location>
        <begin position="1009"/>
        <end position="1054"/>
    </location>
</feature>
<feature type="region of interest" description="Disordered" evidence="4">
    <location>
        <begin position="16"/>
        <end position="715"/>
    </location>
</feature>